<dbReference type="InterPro" id="IPR000727">
    <property type="entry name" value="T_SNARE_dom"/>
</dbReference>
<organism evidence="3 4">
    <name type="scientific">Trichoplax adhaerens</name>
    <name type="common">Trichoplax reptans</name>
    <dbReference type="NCBI Taxonomy" id="10228"/>
    <lineage>
        <taxon>Eukaryota</taxon>
        <taxon>Metazoa</taxon>
        <taxon>Placozoa</taxon>
        <taxon>Uniplacotomia</taxon>
        <taxon>Trichoplacea</taxon>
        <taxon>Trichoplacidae</taxon>
        <taxon>Trichoplax</taxon>
    </lineage>
</organism>
<keyword evidence="1" id="KW-0175">Coiled coil</keyword>
<dbReference type="CTD" id="6759270"/>
<evidence type="ECO:0000313" key="3">
    <source>
        <dbReference type="EMBL" id="EDV19458.1"/>
    </source>
</evidence>
<accession>B3SCR9</accession>
<reference evidence="3 4" key="1">
    <citation type="journal article" date="2008" name="Nature">
        <title>The Trichoplax genome and the nature of placozoans.</title>
        <authorList>
            <person name="Srivastava M."/>
            <person name="Begovic E."/>
            <person name="Chapman J."/>
            <person name="Putnam N.H."/>
            <person name="Hellsten U."/>
            <person name="Kawashima T."/>
            <person name="Kuo A."/>
            <person name="Mitros T."/>
            <person name="Salamov A."/>
            <person name="Carpenter M.L."/>
            <person name="Signorovitch A.Y."/>
            <person name="Moreno M.A."/>
            <person name="Kamm K."/>
            <person name="Grimwood J."/>
            <person name="Schmutz J."/>
            <person name="Shapiro H."/>
            <person name="Grigoriev I.V."/>
            <person name="Buss L.W."/>
            <person name="Schierwater B."/>
            <person name="Dellaporta S.L."/>
            <person name="Rokhsar D.S."/>
        </authorList>
    </citation>
    <scope>NUCLEOTIDE SEQUENCE [LARGE SCALE GENOMIC DNA]</scope>
    <source>
        <strain evidence="3 4">Grell-BS-1999</strain>
    </source>
</reference>
<evidence type="ECO:0000259" key="2">
    <source>
        <dbReference type="PROSITE" id="PS50192"/>
    </source>
</evidence>
<feature type="coiled-coil region" evidence="1">
    <location>
        <begin position="164"/>
        <end position="191"/>
    </location>
</feature>
<feature type="domain" description="T-SNARE coiled-coil homology" evidence="2">
    <location>
        <begin position="151"/>
        <end position="213"/>
    </location>
</feature>
<evidence type="ECO:0000313" key="4">
    <source>
        <dbReference type="Proteomes" id="UP000009022"/>
    </source>
</evidence>
<name>B3SCR9_TRIAD</name>
<keyword evidence="4" id="KW-1185">Reference proteome</keyword>
<dbReference type="Proteomes" id="UP000009022">
    <property type="component" value="Unassembled WGS sequence"/>
</dbReference>
<evidence type="ECO:0000256" key="1">
    <source>
        <dbReference type="SAM" id="Coils"/>
    </source>
</evidence>
<dbReference type="EMBL" id="DS985273">
    <property type="protein sequence ID" value="EDV19458.1"/>
    <property type="molecule type" value="Genomic_DNA"/>
</dbReference>
<dbReference type="KEGG" id="tad:TRIADDRAFT_62074"/>
<gene>
    <name evidence="3" type="ORF">TRIADDRAFT_62074</name>
</gene>
<feature type="coiled-coil region" evidence="1">
    <location>
        <begin position="280"/>
        <end position="307"/>
    </location>
</feature>
<dbReference type="PhylomeDB" id="B3SCR9"/>
<dbReference type="SUPFAM" id="SSF58104">
    <property type="entry name" value="Methyl-accepting chemotaxis protein (MCP) signaling domain"/>
    <property type="match status" value="1"/>
</dbReference>
<dbReference type="Gene3D" id="1.10.287.950">
    <property type="entry name" value="Methyl-accepting chemotaxis protein"/>
    <property type="match status" value="1"/>
</dbReference>
<dbReference type="InParanoid" id="B3SCR9"/>
<sequence>MQYSYRRSKGTGSELKVLAENGEKKIKTSKLFKNIGIRTVEDNTVKYYKLKGEKSDICEYGFRQKSFLEGSGSINKESYELLDSSAIEKNFKYQTQLGKVENVEDLKHYAQNILNEVLVDEKSLIVTMLDRIMEDVQSLNDDVMKPVQANIEKILETLNNVSDINNSIDDIKKLTQLIKDITEKNNSLLDRFAEQYDKVICRLESIDSRTERIEGTTERIDDRTERIDGRTERIEDTTERIDDRTDRIDGKTERIDSRTKRIEGTTERIDDRTERIEGTTERTDSRVERMENRLGKMEENIINKIDEKGSSEAIAAATSQGKRKVLTIGATNSKHSLIYQT</sequence>
<dbReference type="PROSITE" id="PS50192">
    <property type="entry name" value="T_SNARE"/>
    <property type="match status" value="1"/>
</dbReference>
<dbReference type="RefSeq" id="XP_002118058.1">
    <property type="nucleotide sequence ID" value="XM_002118022.1"/>
</dbReference>
<dbReference type="HOGENOM" id="CLU_814644_0_0_1"/>
<protein>
    <recommendedName>
        <fullName evidence="2">t-SNARE coiled-coil homology domain-containing protein</fullName>
    </recommendedName>
</protein>
<dbReference type="GeneID" id="6759270"/>
<proteinExistence type="predicted"/>
<dbReference type="AlphaFoldDB" id="B3SCR9"/>